<dbReference type="Proteomes" id="UP001383192">
    <property type="component" value="Unassembled WGS sequence"/>
</dbReference>
<comment type="caution">
    <text evidence="1">The sequence shown here is derived from an EMBL/GenBank/DDBJ whole genome shotgun (WGS) entry which is preliminary data.</text>
</comment>
<gene>
    <name evidence="1" type="ORF">VNI00_003385</name>
</gene>
<keyword evidence="2" id="KW-1185">Reference proteome</keyword>
<organism evidence="1 2">
    <name type="scientific">Paramarasmius palmivorus</name>
    <dbReference type="NCBI Taxonomy" id="297713"/>
    <lineage>
        <taxon>Eukaryota</taxon>
        <taxon>Fungi</taxon>
        <taxon>Dikarya</taxon>
        <taxon>Basidiomycota</taxon>
        <taxon>Agaricomycotina</taxon>
        <taxon>Agaricomycetes</taxon>
        <taxon>Agaricomycetidae</taxon>
        <taxon>Agaricales</taxon>
        <taxon>Marasmiineae</taxon>
        <taxon>Marasmiaceae</taxon>
        <taxon>Paramarasmius</taxon>
    </lineage>
</organism>
<evidence type="ECO:0000313" key="1">
    <source>
        <dbReference type="EMBL" id="KAK7054922.1"/>
    </source>
</evidence>
<evidence type="ECO:0000313" key="2">
    <source>
        <dbReference type="Proteomes" id="UP001383192"/>
    </source>
</evidence>
<name>A0AAW0DT33_9AGAR</name>
<proteinExistence type="predicted"/>
<dbReference type="EMBL" id="JAYKXP010000008">
    <property type="protein sequence ID" value="KAK7054922.1"/>
    <property type="molecule type" value="Genomic_DNA"/>
</dbReference>
<protein>
    <submittedName>
        <fullName evidence="1">Uncharacterized protein</fullName>
    </submittedName>
</protein>
<accession>A0AAW0DT33</accession>
<reference evidence="1 2" key="1">
    <citation type="submission" date="2024-01" db="EMBL/GenBank/DDBJ databases">
        <title>A draft genome for a cacao thread blight-causing isolate of Paramarasmius palmivorus.</title>
        <authorList>
            <person name="Baruah I.K."/>
            <person name="Bukari Y."/>
            <person name="Amoako-Attah I."/>
            <person name="Meinhardt L.W."/>
            <person name="Bailey B.A."/>
            <person name="Cohen S.P."/>
        </authorList>
    </citation>
    <scope>NUCLEOTIDE SEQUENCE [LARGE SCALE GENOMIC DNA]</scope>
    <source>
        <strain evidence="1 2">GH-12</strain>
    </source>
</reference>
<dbReference type="AlphaFoldDB" id="A0AAW0DT33"/>
<sequence>MSAPAKPRAEVVFSSDVRNMDDWARRTKIPLTTAEALGATYARAHRWLQDLRRQLIHNHQWRDSSPADSRMLFSLETSSIWRSSVGLPAGPNLRLQLPVHASSFFSPERRVQWQMVFHSDIFESVRKICPPINDILSLIQCLLTGLVTLVFEENLPQGVYRTTRALPPVSWVTANEAKLIEIFGSTHYRALRKACTDTESAYKLEVVPYRR</sequence>